<protein>
    <submittedName>
        <fullName evidence="2">Uncharacterized protein</fullName>
    </submittedName>
</protein>
<keyword evidence="1" id="KW-0812">Transmembrane</keyword>
<keyword evidence="1" id="KW-0472">Membrane</keyword>
<accession>A0A2G8RFV0</accession>
<reference evidence="2 3" key="1">
    <citation type="submission" date="2013-09" db="EMBL/GenBank/DDBJ databases">
        <title>Genome sequencing of Phaeobacter antarcticus sp. nov. SM1211.</title>
        <authorList>
            <person name="Zhang X.-Y."/>
            <person name="Liu C."/>
            <person name="Chen X.-L."/>
            <person name="Xie B.-B."/>
            <person name="Qin Q.-L."/>
            <person name="Rong J.-C."/>
            <person name="Zhang Y.-Z."/>
        </authorList>
    </citation>
    <scope>NUCLEOTIDE SEQUENCE [LARGE SCALE GENOMIC DNA]</scope>
    <source>
        <strain evidence="2 3">SM1211</strain>
    </source>
</reference>
<keyword evidence="1" id="KW-1133">Transmembrane helix</keyword>
<evidence type="ECO:0000313" key="2">
    <source>
        <dbReference type="EMBL" id="PIL20402.1"/>
    </source>
</evidence>
<sequence length="66" mass="7016">MLMYLFMKSAGVGVGVLLGCLIGLSIRSRKGKTEGLLAESVILTSVAAALVGLCFMMLITYMGMQR</sequence>
<organism evidence="2 3">
    <name type="scientific">Puniceibacterium antarcticum</name>
    <dbReference type="NCBI Taxonomy" id="1206336"/>
    <lineage>
        <taxon>Bacteria</taxon>
        <taxon>Pseudomonadati</taxon>
        <taxon>Pseudomonadota</taxon>
        <taxon>Alphaproteobacteria</taxon>
        <taxon>Rhodobacterales</taxon>
        <taxon>Paracoccaceae</taxon>
        <taxon>Puniceibacterium</taxon>
    </lineage>
</organism>
<dbReference type="RefSeq" id="WP_099910723.1">
    <property type="nucleotide sequence ID" value="NZ_AWWI01000063.1"/>
</dbReference>
<dbReference type="OrthoDB" id="7876721at2"/>
<dbReference type="AlphaFoldDB" id="A0A2G8RFV0"/>
<comment type="caution">
    <text evidence="2">The sequence shown here is derived from an EMBL/GenBank/DDBJ whole genome shotgun (WGS) entry which is preliminary data.</text>
</comment>
<dbReference type="Proteomes" id="UP000231259">
    <property type="component" value="Unassembled WGS sequence"/>
</dbReference>
<evidence type="ECO:0000256" key="1">
    <source>
        <dbReference type="SAM" id="Phobius"/>
    </source>
</evidence>
<proteinExistence type="predicted"/>
<evidence type="ECO:0000313" key="3">
    <source>
        <dbReference type="Proteomes" id="UP000231259"/>
    </source>
</evidence>
<name>A0A2G8RFV0_9RHOB</name>
<feature type="transmembrane region" description="Helical" evidence="1">
    <location>
        <begin position="41"/>
        <end position="64"/>
    </location>
</feature>
<gene>
    <name evidence="2" type="ORF">P775_09690</name>
</gene>
<keyword evidence="3" id="KW-1185">Reference proteome</keyword>
<dbReference type="EMBL" id="AWWI01000063">
    <property type="protein sequence ID" value="PIL20402.1"/>
    <property type="molecule type" value="Genomic_DNA"/>
</dbReference>